<evidence type="ECO:0000256" key="3">
    <source>
        <dbReference type="SAM" id="SignalP"/>
    </source>
</evidence>
<feature type="compositionally biased region" description="Low complexity" evidence="2">
    <location>
        <begin position="249"/>
        <end position="265"/>
    </location>
</feature>
<dbReference type="PROSITE" id="PS51319">
    <property type="entry name" value="TFIIS_N"/>
    <property type="match status" value="1"/>
</dbReference>
<feature type="region of interest" description="Disordered" evidence="2">
    <location>
        <begin position="871"/>
        <end position="892"/>
    </location>
</feature>
<sequence length="1088" mass="118205">MPRIAPLQLIKCLSVLLTPGGGIKSTDEVARLVMLMQRFSKKLVSKCVYVSILKNTELGLLSDFMEHGGWALVFMWLEKGIDAQNWLFIKETLELLMICPVDVARLKSNNIPKLVKSLSKNNQIGGEVQDLAAKTVAKWLAIVKGIPVPAEVPPSATTSPPPADKEEEEEEKGSEAPAAAAPVPVLKIKINKDANKRRAIIQEDDSDTTSDQSDSSSSKSKVKAVKKSEESRSKSSSSHKDRDHDKKSSSSSSSSKQKSSSNSSSSDKHRSSEHRSSSDKSKSSRDKDRSNKPSSSSSSSAKNYLKDKEREREKDRERAKRKEKEREEKESAKLTKMEKDRQIETDQATLARLMVPSINKLGKIPKKTDKTKINELKENIKSESGEKKDKPVAPPQPPEVSKKNYSFSIEKRTPSDQKPKTVKTFNAKPRSTGLEEETTKPPPPRAKTSSSSSSSSSSKHSSSSSSLSSSIEKKPTKRPSPSKELPPEKKLKTSSDPPTHPSGGSSPHQTTGSSSPNDKLKVTPPKPKVMFLQESDVFSSALNDAILVKDTKKKKRKLSKDDPKDIKDSKEPKVTSPTSQKPPEDKPTFKFYRDTLDSTLEESKKQAPTESDESEADAEAGTGTPPGSPGGESVSPTQPKQRVEKCNIDVVSRPPDQPLKGVLSYLKAAKRPKKNVHWRSVDEGFENVFYFELDETERCNVSRPNSFTDMRSMERELERENFHIARKISQEDVQEERTVWTGLIPMETEKPLCVEMGKNSREKEIQKARQMVVKPTIYGGYNVIPPSPAEPDFEVHVTTDPVIMPTEDSSAEPSTIDFSAIPWPEPVATEQFYPMGAGPAGPMMAVPGAMMAPGPGGPPMGMMPGMFPPGPPGGPVGPNGPFPAGPPPPNAGTNWMGGPVDISQAGGMPPNMNMGGPMPPFPPGMGPPGMGPGPPLMGMNMGMMGPGGPMPPDMMMGGSFPPMGPPGMFGPPGGPPGGFNGPPGPWFGPGGPGPDVPGLGPPIQGPPNNMDMYDNNGEGVGGKPPSRSKPSGGSWHRGGGEPSRDRDRERDRDRDRDRDKRGRGHRSTIPCRHKRACKNRDCQFMHPR</sequence>
<keyword evidence="1" id="KW-0539">Nucleus</keyword>
<dbReference type="GO" id="GO:0000785">
    <property type="term" value="C:chromatin"/>
    <property type="evidence" value="ECO:0007669"/>
    <property type="project" value="TreeGrafter"/>
</dbReference>
<feature type="compositionally biased region" description="Basic and acidic residues" evidence="2">
    <location>
        <begin position="304"/>
        <end position="344"/>
    </location>
</feature>
<dbReference type="EMBL" id="HBUF01206276">
    <property type="protein sequence ID" value="CAG6663934.1"/>
    <property type="molecule type" value="Transcribed_RNA"/>
</dbReference>
<feature type="chain" id="PRO_5033671061" evidence="3">
    <location>
        <begin position="23"/>
        <end position="1088"/>
    </location>
</feature>
<evidence type="ECO:0000256" key="2">
    <source>
        <dbReference type="SAM" id="MobiDB-lite"/>
    </source>
</evidence>
<feature type="compositionally biased region" description="Low complexity" evidence="2">
    <location>
        <begin position="209"/>
        <end position="219"/>
    </location>
</feature>
<organism evidence="5">
    <name type="scientific">Cacopsylla melanoneura</name>
    <dbReference type="NCBI Taxonomy" id="428564"/>
    <lineage>
        <taxon>Eukaryota</taxon>
        <taxon>Metazoa</taxon>
        <taxon>Ecdysozoa</taxon>
        <taxon>Arthropoda</taxon>
        <taxon>Hexapoda</taxon>
        <taxon>Insecta</taxon>
        <taxon>Pterygota</taxon>
        <taxon>Neoptera</taxon>
        <taxon>Paraneoptera</taxon>
        <taxon>Hemiptera</taxon>
        <taxon>Sternorrhyncha</taxon>
        <taxon>Psylloidea</taxon>
        <taxon>Psyllidae</taxon>
        <taxon>Psyllinae</taxon>
        <taxon>Cacopsylla</taxon>
    </lineage>
</organism>
<name>A0A8D8S698_9HEMI</name>
<protein>
    <submittedName>
        <fullName evidence="5">Serine/threonine-protein phosphatase 1 regulatory subunit 10</fullName>
    </submittedName>
</protein>
<dbReference type="InterPro" id="IPR035441">
    <property type="entry name" value="TFIIS/LEDGF_dom_sf"/>
</dbReference>
<feature type="compositionally biased region" description="Basic and acidic residues" evidence="2">
    <location>
        <begin position="1038"/>
        <end position="1060"/>
    </location>
</feature>
<dbReference type="EMBL" id="HBUF01206278">
    <property type="protein sequence ID" value="CAG6663940.1"/>
    <property type="molecule type" value="Transcribed_RNA"/>
</dbReference>
<evidence type="ECO:0000313" key="5">
    <source>
        <dbReference type="EMBL" id="CAG6663940.1"/>
    </source>
</evidence>
<feature type="domain" description="TFIIS N-terminal" evidence="4">
    <location>
        <begin position="71"/>
        <end position="146"/>
    </location>
</feature>
<dbReference type="GO" id="GO:0005634">
    <property type="term" value="C:nucleus"/>
    <property type="evidence" value="ECO:0007669"/>
    <property type="project" value="UniProtKB-SubCell"/>
</dbReference>
<proteinExistence type="predicted"/>
<dbReference type="AlphaFoldDB" id="A0A8D8S698"/>
<feature type="compositionally biased region" description="Basic and acidic residues" evidence="2">
    <location>
        <begin position="266"/>
        <end position="291"/>
    </location>
</feature>
<feature type="compositionally biased region" description="Low complexity" evidence="2">
    <location>
        <begin position="449"/>
        <end position="470"/>
    </location>
</feature>
<dbReference type="EMBL" id="HBUF01206279">
    <property type="protein sequence ID" value="CAG6663943.1"/>
    <property type="molecule type" value="Transcribed_RNA"/>
</dbReference>
<feature type="compositionally biased region" description="Pro residues" evidence="2">
    <location>
        <begin position="982"/>
        <end position="1005"/>
    </location>
</feature>
<feature type="compositionally biased region" description="Basic and acidic residues" evidence="2">
    <location>
        <begin position="226"/>
        <end position="248"/>
    </location>
</feature>
<feature type="compositionally biased region" description="Low complexity" evidence="2">
    <location>
        <begin position="619"/>
        <end position="637"/>
    </location>
</feature>
<feature type="region of interest" description="Disordered" evidence="2">
    <location>
        <begin position="150"/>
        <end position="181"/>
    </location>
</feature>
<dbReference type="PANTHER" id="PTHR46557:SF1">
    <property type="entry name" value="SERINE_THREONINE-PROTEIN PHOSPHATASE 1 REGULATORY SUBUNIT 10"/>
    <property type="match status" value="1"/>
</dbReference>
<feature type="region of interest" description="Disordered" evidence="2">
    <location>
        <begin position="966"/>
        <end position="1072"/>
    </location>
</feature>
<feature type="compositionally biased region" description="Low complexity" evidence="2">
    <location>
        <begin position="494"/>
        <end position="508"/>
    </location>
</feature>
<reference evidence="5" key="1">
    <citation type="submission" date="2021-05" db="EMBL/GenBank/DDBJ databases">
        <authorList>
            <person name="Alioto T."/>
            <person name="Alioto T."/>
            <person name="Gomez Garrido J."/>
        </authorList>
    </citation>
    <scope>NUCLEOTIDE SEQUENCE</scope>
</reference>
<dbReference type="GO" id="GO:0008157">
    <property type="term" value="F:protein phosphatase 1 binding"/>
    <property type="evidence" value="ECO:0007669"/>
    <property type="project" value="TreeGrafter"/>
</dbReference>
<comment type="subcellular location">
    <subcellularLocation>
        <location evidence="1">Nucleus</location>
    </subcellularLocation>
</comment>
<feature type="compositionally biased region" description="Basic residues" evidence="2">
    <location>
        <begin position="1061"/>
        <end position="1072"/>
    </location>
</feature>
<evidence type="ECO:0000256" key="1">
    <source>
        <dbReference type="PROSITE-ProRule" id="PRU00649"/>
    </source>
</evidence>
<feature type="signal peptide" evidence="3">
    <location>
        <begin position="1"/>
        <end position="22"/>
    </location>
</feature>
<feature type="compositionally biased region" description="Low complexity" evidence="2">
    <location>
        <begin position="1023"/>
        <end position="1034"/>
    </location>
</feature>
<accession>A0A8D8S698</accession>
<feature type="compositionally biased region" description="Low complexity" evidence="2">
    <location>
        <begin position="292"/>
        <end position="302"/>
    </location>
</feature>
<feature type="compositionally biased region" description="Basic and acidic residues" evidence="2">
    <location>
        <begin position="582"/>
        <end position="607"/>
    </location>
</feature>
<dbReference type="InterPro" id="IPR017923">
    <property type="entry name" value="TFIIS_N"/>
</dbReference>
<feature type="region of interest" description="Disordered" evidence="2">
    <location>
        <begin position="200"/>
        <end position="642"/>
    </location>
</feature>
<feature type="compositionally biased region" description="Pro residues" evidence="2">
    <location>
        <begin position="871"/>
        <end position="890"/>
    </location>
</feature>
<dbReference type="Pfam" id="PF08711">
    <property type="entry name" value="Med26"/>
    <property type="match status" value="1"/>
</dbReference>
<feature type="compositionally biased region" description="Basic and acidic residues" evidence="2">
    <location>
        <begin position="409"/>
        <end position="419"/>
    </location>
</feature>
<keyword evidence="3" id="KW-0732">Signal</keyword>
<dbReference type="SUPFAM" id="SSF47676">
    <property type="entry name" value="Conserved domain common to transcription factors TFIIS, elongin A, CRSP70"/>
    <property type="match status" value="1"/>
</dbReference>
<dbReference type="Gene3D" id="1.20.930.10">
    <property type="entry name" value="Conserved domain common to transcription factors TFIIS, elongin A, CRSP70"/>
    <property type="match status" value="1"/>
</dbReference>
<feature type="compositionally biased region" description="Pro residues" evidence="2">
    <location>
        <begin position="966"/>
        <end position="975"/>
    </location>
</feature>
<evidence type="ECO:0000259" key="4">
    <source>
        <dbReference type="PROSITE" id="PS51319"/>
    </source>
</evidence>
<dbReference type="PANTHER" id="PTHR46557">
    <property type="entry name" value="SERINE/THREONINE-PROTEIN PHOSPHATASE 1 REGULATORY SUBUNIT 10-RELATED"/>
    <property type="match status" value="1"/>
</dbReference>
<feature type="compositionally biased region" description="Basic and acidic residues" evidence="2">
    <location>
        <begin position="559"/>
        <end position="573"/>
    </location>
</feature>
<dbReference type="GO" id="GO:0072357">
    <property type="term" value="C:PTW/PP1 phosphatase complex"/>
    <property type="evidence" value="ECO:0007669"/>
    <property type="project" value="TreeGrafter"/>
</dbReference>
<feature type="compositionally biased region" description="Basic and acidic residues" evidence="2">
    <location>
        <begin position="366"/>
        <end position="391"/>
    </location>
</feature>